<dbReference type="PANTHER" id="PTHR46328">
    <property type="entry name" value="FAR-RED IMPAIRED RESPONSIVE (FAR1) FAMILY PROTEIN-RELATED"/>
    <property type="match status" value="1"/>
</dbReference>
<dbReference type="AlphaFoldDB" id="A0AAD5IQC4"/>
<evidence type="ECO:0000313" key="2">
    <source>
        <dbReference type="EMBL" id="KAI9174328.1"/>
    </source>
</evidence>
<comment type="caution">
    <text evidence="2">The sequence shown here is derived from an EMBL/GenBank/DDBJ whole genome shotgun (WGS) entry which is preliminary data.</text>
</comment>
<reference evidence="2" key="2">
    <citation type="submission" date="2023-02" db="EMBL/GenBank/DDBJ databases">
        <authorList>
            <person name="Swenson N.G."/>
            <person name="Wegrzyn J.L."/>
            <person name="Mcevoy S.L."/>
        </authorList>
    </citation>
    <scope>NUCLEOTIDE SEQUENCE</scope>
    <source>
        <strain evidence="2">91603</strain>
        <tissue evidence="2">Leaf</tissue>
    </source>
</reference>
<feature type="domain" description="FAR1" evidence="1">
    <location>
        <begin position="67"/>
        <end position="156"/>
    </location>
</feature>
<dbReference type="InterPro" id="IPR004330">
    <property type="entry name" value="FAR1_DNA_bnd_dom"/>
</dbReference>
<accession>A0AAD5IQC4</accession>
<dbReference type="Pfam" id="PF03101">
    <property type="entry name" value="FAR1"/>
    <property type="match status" value="1"/>
</dbReference>
<name>A0AAD5IQC4_ACENE</name>
<sequence length="242" mass="27523">METPGGESSVNTNDELNQFQVSPNMDSSVVDFVPYSSLDGTLKETCGLGYKDVIVMKFDLVEDTRAFYHGYSRAVGFGVRLSNKIHDSKGKITSRVWVCEKEGFRHKKYMCNTNSERKPRLQTRVGCKARFSVGLDRDTNKYIVRVFEENHCHKLETFRLGDSKTRSKTKQPEPSTSTVRTLGVDWAAHDKPKLWWAAHGSLVWPYGLRKAAPLWGCGLRTPMGEGRRMSVWLIGHLKILYS</sequence>
<evidence type="ECO:0000259" key="1">
    <source>
        <dbReference type="Pfam" id="PF03101"/>
    </source>
</evidence>
<reference evidence="2" key="1">
    <citation type="journal article" date="2022" name="Plant J.">
        <title>Strategies of tolerance reflected in two North American maple genomes.</title>
        <authorList>
            <person name="McEvoy S.L."/>
            <person name="Sezen U.U."/>
            <person name="Trouern-Trend A."/>
            <person name="McMahon S.M."/>
            <person name="Schaberg P.G."/>
            <person name="Yang J."/>
            <person name="Wegrzyn J.L."/>
            <person name="Swenson N.G."/>
        </authorList>
    </citation>
    <scope>NUCLEOTIDE SEQUENCE</scope>
    <source>
        <strain evidence="2">91603</strain>
    </source>
</reference>
<proteinExistence type="predicted"/>
<keyword evidence="3" id="KW-1185">Reference proteome</keyword>
<evidence type="ECO:0000313" key="3">
    <source>
        <dbReference type="Proteomes" id="UP001064489"/>
    </source>
</evidence>
<dbReference type="Proteomes" id="UP001064489">
    <property type="component" value="Chromosome 8"/>
</dbReference>
<protein>
    <recommendedName>
        <fullName evidence="1">FAR1 domain-containing protein</fullName>
    </recommendedName>
</protein>
<gene>
    <name evidence="2" type="ORF">LWI28_015722</name>
</gene>
<dbReference type="EMBL" id="JAJSOW010000103">
    <property type="protein sequence ID" value="KAI9174328.1"/>
    <property type="molecule type" value="Genomic_DNA"/>
</dbReference>
<organism evidence="2 3">
    <name type="scientific">Acer negundo</name>
    <name type="common">Box elder</name>
    <dbReference type="NCBI Taxonomy" id="4023"/>
    <lineage>
        <taxon>Eukaryota</taxon>
        <taxon>Viridiplantae</taxon>
        <taxon>Streptophyta</taxon>
        <taxon>Embryophyta</taxon>
        <taxon>Tracheophyta</taxon>
        <taxon>Spermatophyta</taxon>
        <taxon>Magnoliopsida</taxon>
        <taxon>eudicotyledons</taxon>
        <taxon>Gunneridae</taxon>
        <taxon>Pentapetalae</taxon>
        <taxon>rosids</taxon>
        <taxon>malvids</taxon>
        <taxon>Sapindales</taxon>
        <taxon>Sapindaceae</taxon>
        <taxon>Hippocastanoideae</taxon>
        <taxon>Acereae</taxon>
        <taxon>Acer</taxon>
    </lineage>
</organism>